<proteinExistence type="predicted"/>
<protein>
    <recommendedName>
        <fullName evidence="3">YviE</fullName>
    </recommendedName>
</protein>
<dbReference type="Pfam" id="PF20074">
    <property type="entry name" value="DUF6470"/>
    <property type="match status" value="1"/>
</dbReference>
<evidence type="ECO:0000313" key="2">
    <source>
        <dbReference type="Proteomes" id="UP000761411"/>
    </source>
</evidence>
<dbReference type="Proteomes" id="UP000761411">
    <property type="component" value="Unassembled WGS sequence"/>
</dbReference>
<evidence type="ECO:0008006" key="3">
    <source>
        <dbReference type="Google" id="ProtNLM"/>
    </source>
</evidence>
<comment type="caution">
    <text evidence="1">The sequence shown here is derived from an EMBL/GenBank/DDBJ whole genome shotgun (WGS) entry which is preliminary data.</text>
</comment>
<dbReference type="AlphaFoldDB" id="A0A944GXA1"/>
<dbReference type="InterPro" id="IPR045527">
    <property type="entry name" value="DUF6470"/>
</dbReference>
<evidence type="ECO:0000313" key="1">
    <source>
        <dbReference type="EMBL" id="MBS8265778.1"/>
    </source>
</evidence>
<sequence length="184" mass="20993">MNIPQLRMESTFARIGIETQSARLEIQQPQAYMSIEQPKAEMMVDRRPSKLTIDQSRAFADANLKSVFRMTEENAQAGYQAAMNAIATMAQEGDELMMIEHGFSALRSQAERNSLPPQADFNIGWIPSHNSVKINYDPGDLNIRWNTQPVKIDVRPNKPIIDYYPGKTDIYLQQKNSLRIDFEA</sequence>
<dbReference type="EMBL" id="QTKX01000002">
    <property type="protein sequence ID" value="MBS8265778.1"/>
    <property type="molecule type" value="Genomic_DNA"/>
</dbReference>
<dbReference type="RefSeq" id="WP_213370398.1">
    <property type="nucleotide sequence ID" value="NZ_QTKX01000002.1"/>
</dbReference>
<name>A0A944GXA1_9BACI</name>
<gene>
    <name evidence="1" type="ORF">DYI25_15230</name>
</gene>
<reference evidence="1 2" key="1">
    <citation type="journal article" date="2021" name="Microorganisms">
        <title>Bacterial Dimethylsulfoniopropionate Biosynthesis in the East China Sea.</title>
        <authorList>
            <person name="Liu J."/>
            <person name="Zhang Y."/>
            <person name="Liu J."/>
            <person name="Zhong H."/>
            <person name="Williams B.T."/>
            <person name="Zheng Y."/>
            <person name="Curson A.R.J."/>
            <person name="Sun C."/>
            <person name="Sun H."/>
            <person name="Song D."/>
            <person name="Wagner Mackenzie B."/>
            <person name="Bermejo Martinez A."/>
            <person name="Todd J.D."/>
            <person name="Zhang X.H."/>
        </authorList>
    </citation>
    <scope>NUCLEOTIDE SEQUENCE [LARGE SCALE GENOMIC DNA]</scope>
    <source>
        <strain evidence="1 2">ESS08</strain>
    </source>
</reference>
<organism evidence="1 2">
    <name type="scientific">Mesobacillus boroniphilus</name>
    <dbReference type="NCBI Taxonomy" id="308892"/>
    <lineage>
        <taxon>Bacteria</taxon>
        <taxon>Bacillati</taxon>
        <taxon>Bacillota</taxon>
        <taxon>Bacilli</taxon>
        <taxon>Bacillales</taxon>
        <taxon>Bacillaceae</taxon>
        <taxon>Mesobacillus</taxon>
    </lineage>
</organism>
<accession>A0A944GXA1</accession>
<keyword evidence="2" id="KW-1185">Reference proteome</keyword>